<dbReference type="GO" id="GO:0003676">
    <property type="term" value="F:nucleic acid binding"/>
    <property type="evidence" value="ECO:0007669"/>
    <property type="project" value="InterPro"/>
</dbReference>
<proteinExistence type="predicted"/>
<dbReference type="InterPro" id="IPR012337">
    <property type="entry name" value="RNaseH-like_sf"/>
</dbReference>
<keyword evidence="1" id="KW-0472">Membrane</keyword>
<dbReference type="Gene3D" id="3.30.420.10">
    <property type="entry name" value="Ribonuclease H-like superfamily/Ribonuclease H"/>
    <property type="match status" value="1"/>
</dbReference>
<evidence type="ECO:0000313" key="4">
    <source>
        <dbReference type="WBParaSite" id="HDID_0000518101-mRNA-1"/>
    </source>
</evidence>
<keyword evidence="1" id="KW-0812">Transmembrane</keyword>
<dbReference type="SUPFAM" id="SSF53098">
    <property type="entry name" value="Ribonuclease H-like"/>
    <property type="match status" value="1"/>
</dbReference>
<dbReference type="EMBL" id="UYSG01002442">
    <property type="protein sequence ID" value="VDL57497.1"/>
    <property type="molecule type" value="Genomic_DNA"/>
</dbReference>
<dbReference type="OrthoDB" id="422540at2759"/>
<accession>A0A0R3SJR6</accession>
<protein>
    <submittedName>
        <fullName evidence="2 4">Uncharacterized protein</fullName>
    </submittedName>
</protein>
<evidence type="ECO:0000256" key="1">
    <source>
        <dbReference type="SAM" id="Phobius"/>
    </source>
</evidence>
<reference evidence="4" key="1">
    <citation type="submission" date="2017-02" db="UniProtKB">
        <authorList>
            <consortium name="WormBaseParasite"/>
        </authorList>
    </citation>
    <scope>IDENTIFICATION</scope>
</reference>
<gene>
    <name evidence="2" type="ORF">HDID_LOCUS5179</name>
</gene>
<reference evidence="2 3" key="2">
    <citation type="submission" date="2018-11" db="EMBL/GenBank/DDBJ databases">
        <authorList>
            <consortium name="Pathogen Informatics"/>
        </authorList>
    </citation>
    <scope>NUCLEOTIDE SEQUENCE [LARGE SCALE GENOMIC DNA]</scope>
</reference>
<evidence type="ECO:0000313" key="3">
    <source>
        <dbReference type="Proteomes" id="UP000274504"/>
    </source>
</evidence>
<feature type="transmembrane region" description="Helical" evidence="1">
    <location>
        <begin position="15"/>
        <end position="41"/>
    </location>
</feature>
<keyword evidence="1" id="KW-1133">Transmembrane helix</keyword>
<dbReference type="Proteomes" id="UP000274504">
    <property type="component" value="Unassembled WGS sequence"/>
</dbReference>
<name>A0A0R3SJR6_HYMDI</name>
<evidence type="ECO:0000313" key="2">
    <source>
        <dbReference type="EMBL" id="VDL57497.1"/>
    </source>
</evidence>
<dbReference type="WBParaSite" id="HDID_0000518101-mRNA-1">
    <property type="protein sequence ID" value="HDID_0000518101-mRNA-1"/>
    <property type="gene ID" value="HDID_0000518101"/>
</dbReference>
<dbReference type="AlphaFoldDB" id="A0A0R3SJR6"/>
<dbReference type="InterPro" id="IPR036397">
    <property type="entry name" value="RNaseH_sf"/>
</dbReference>
<sequence length="71" mass="7927">MLHDISSKSMDKALVVPWISIINVPSTTVIVGVSQFTPALYRQLSRLLGSRHILTIAYHPAPNSPVERFQQ</sequence>
<organism evidence="4">
    <name type="scientific">Hymenolepis diminuta</name>
    <name type="common">Rat tapeworm</name>
    <dbReference type="NCBI Taxonomy" id="6216"/>
    <lineage>
        <taxon>Eukaryota</taxon>
        <taxon>Metazoa</taxon>
        <taxon>Spiralia</taxon>
        <taxon>Lophotrochozoa</taxon>
        <taxon>Platyhelminthes</taxon>
        <taxon>Cestoda</taxon>
        <taxon>Eucestoda</taxon>
        <taxon>Cyclophyllidea</taxon>
        <taxon>Hymenolepididae</taxon>
        <taxon>Hymenolepis</taxon>
    </lineage>
</organism>